<feature type="active site" description="Proton acceptor" evidence="7">
    <location>
        <position position="168"/>
    </location>
</feature>
<dbReference type="EC" id="5.3.1.1" evidence="7 8"/>
<dbReference type="Gene3D" id="3.20.20.70">
    <property type="entry name" value="Aldolase class I"/>
    <property type="match status" value="1"/>
</dbReference>
<evidence type="ECO:0000313" key="10">
    <source>
        <dbReference type="Proteomes" id="UP001367030"/>
    </source>
</evidence>
<dbReference type="GO" id="GO:0004807">
    <property type="term" value="F:triose-phosphate isomerase activity"/>
    <property type="evidence" value="ECO:0007669"/>
    <property type="project" value="UniProtKB-EC"/>
</dbReference>
<dbReference type="PANTHER" id="PTHR21139:SF42">
    <property type="entry name" value="TRIOSEPHOSPHATE ISOMERASE"/>
    <property type="match status" value="1"/>
</dbReference>
<dbReference type="EMBL" id="JBBKZS010000004">
    <property type="protein sequence ID" value="MEJ8855419.1"/>
    <property type="molecule type" value="Genomic_DNA"/>
</dbReference>
<dbReference type="InterPro" id="IPR000652">
    <property type="entry name" value="Triosephosphate_isomerase"/>
</dbReference>
<comment type="function">
    <text evidence="7">Involved in the gluconeogenesis. Catalyzes stereospecifically the conversion of dihydroxyacetone phosphate (DHAP) to D-glyceraldehyde-3-phosphate (G3P).</text>
</comment>
<reference evidence="9 10" key="1">
    <citation type="submission" date="2024-03" db="EMBL/GenBank/DDBJ databases">
        <title>Novel species of the genus Variovorax.</title>
        <authorList>
            <person name="Liu Q."/>
            <person name="Xin Y.-H."/>
        </authorList>
    </citation>
    <scope>NUCLEOTIDE SEQUENCE [LARGE SCALE GENOMIC DNA]</scope>
    <source>
        <strain evidence="9 10">KACC 18901</strain>
    </source>
</reference>
<dbReference type="RefSeq" id="WP_340335493.1">
    <property type="nucleotide sequence ID" value="NZ_JBBKZS010000004.1"/>
</dbReference>
<comment type="pathway">
    <text evidence="7 8">Carbohydrate degradation; glycolysis; D-glyceraldehyde 3-phosphate from glycerone phosphate: step 1/1.</text>
</comment>
<keyword evidence="5 7" id="KW-0324">Glycolysis</keyword>
<dbReference type="InterPro" id="IPR020861">
    <property type="entry name" value="Triosephosphate_isomerase_AS"/>
</dbReference>
<feature type="binding site" evidence="7">
    <location>
        <begin position="12"/>
        <end position="14"/>
    </location>
    <ligand>
        <name>substrate</name>
    </ligand>
</feature>
<gene>
    <name evidence="7 9" type="primary">tpiA</name>
    <name evidence="9" type="ORF">WKW79_12605</name>
</gene>
<evidence type="ECO:0000256" key="2">
    <source>
        <dbReference type="ARBA" id="ARBA00007422"/>
    </source>
</evidence>
<proteinExistence type="inferred from homology"/>
<dbReference type="Proteomes" id="UP001367030">
    <property type="component" value="Unassembled WGS sequence"/>
</dbReference>
<sequence>MTIHKNKLIAGNWKMNGSLAANAALVEALKQGVGEPACDVALCVPAPYLAQVQSLVAGSPLALGAQDVSAQAQGAYTGEQSSAMLKDFGVRYAIVGHSERRQYHGETDATVSAKTAAALSNGITPIVCVGETLAEREAGQTEEVVKRQLAAVIHVNGHCISEIVVAYEPVWAIGTGKTATPAQAQSVHALLRAQLHHAASEHAAGIRILYGGSMNAANAAELLAQPDINGGLIGGASLKAPDFLQIIAAAR</sequence>
<comment type="catalytic activity">
    <reaction evidence="7 8">
        <text>D-glyceraldehyde 3-phosphate = dihydroxyacetone phosphate</text>
        <dbReference type="Rhea" id="RHEA:18585"/>
        <dbReference type="ChEBI" id="CHEBI:57642"/>
        <dbReference type="ChEBI" id="CHEBI:59776"/>
        <dbReference type="EC" id="5.3.1.1"/>
    </reaction>
</comment>
<feature type="active site" description="Electrophile" evidence="7">
    <location>
        <position position="97"/>
    </location>
</feature>
<dbReference type="CDD" id="cd00311">
    <property type="entry name" value="TIM"/>
    <property type="match status" value="1"/>
</dbReference>
<evidence type="ECO:0000256" key="6">
    <source>
        <dbReference type="ARBA" id="ARBA00023235"/>
    </source>
</evidence>
<evidence type="ECO:0000256" key="5">
    <source>
        <dbReference type="ARBA" id="ARBA00023152"/>
    </source>
</evidence>
<evidence type="ECO:0000256" key="3">
    <source>
        <dbReference type="ARBA" id="ARBA00022432"/>
    </source>
</evidence>
<comment type="caution">
    <text evidence="9">The sequence shown here is derived from an EMBL/GenBank/DDBJ whole genome shotgun (WGS) entry which is preliminary data.</text>
</comment>
<evidence type="ECO:0000313" key="9">
    <source>
        <dbReference type="EMBL" id="MEJ8855419.1"/>
    </source>
</evidence>
<dbReference type="Pfam" id="PF00121">
    <property type="entry name" value="TIM"/>
    <property type="match status" value="1"/>
</dbReference>
<accession>A0ABU8X6V4</accession>
<protein>
    <recommendedName>
        <fullName evidence="7 8">Triosephosphate isomerase</fullName>
        <shortName evidence="7">TIM</shortName>
        <shortName evidence="7">TPI</shortName>
        <ecNumber evidence="7 8">5.3.1.1</ecNumber>
    </recommendedName>
    <alternativeName>
        <fullName evidence="7">Triose-phosphate isomerase</fullName>
    </alternativeName>
</protein>
<keyword evidence="4 7" id="KW-0963">Cytoplasm</keyword>
<keyword evidence="10" id="KW-1185">Reference proteome</keyword>
<feature type="binding site" evidence="7">
    <location>
        <position position="174"/>
    </location>
    <ligand>
        <name>substrate</name>
    </ligand>
</feature>
<dbReference type="PROSITE" id="PS51440">
    <property type="entry name" value="TIM_2"/>
    <property type="match status" value="1"/>
</dbReference>
<dbReference type="InterPro" id="IPR022896">
    <property type="entry name" value="TrioseP_Isoase_bac/euk"/>
</dbReference>
<feature type="binding site" evidence="7">
    <location>
        <begin position="234"/>
        <end position="235"/>
    </location>
    <ligand>
        <name>substrate</name>
    </ligand>
</feature>
<dbReference type="InterPro" id="IPR035990">
    <property type="entry name" value="TIM_sf"/>
</dbReference>
<dbReference type="NCBIfam" id="TIGR00419">
    <property type="entry name" value="tim"/>
    <property type="match status" value="1"/>
</dbReference>
<dbReference type="InterPro" id="IPR013785">
    <property type="entry name" value="Aldolase_TIM"/>
</dbReference>
<evidence type="ECO:0000256" key="1">
    <source>
        <dbReference type="ARBA" id="ARBA00004939"/>
    </source>
</evidence>
<feature type="binding site" evidence="7">
    <location>
        <position position="213"/>
    </location>
    <ligand>
        <name>substrate</name>
    </ligand>
</feature>
<evidence type="ECO:0000256" key="7">
    <source>
        <dbReference type="HAMAP-Rule" id="MF_00147"/>
    </source>
</evidence>
<organism evidence="9 10">
    <name type="scientific">Variovorax robiniae</name>
    <dbReference type="NCBI Taxonomy" id="1836199"/>
    <lineage>
        <taxon>Bacteria</taxon>
        <taxon>Pseudomonadati</taxon>
        <taxon>Pseudomonadota</taxon>
        <taxon>Betaproteobacteria</taxon>
        <taxon>Burkholderiales</taxon>
        <taxon>Comamonadaceae</taxon>
        <taxon>Variovorax</taxon>
    </lineage>
</organism>
<comment type="similarity">
    <text evidence="2 7 8">Belongs to the triosephosphate isomerase family.</text>
</comment>
<dbReference type="PROSITE" id="PS00171">
    <property type="entry name" value="TIM_1"/>
    <property type="match status" value="1"/>
</dbReference>
<dbReference type="HAMAP" id="MF_00147_B">
    <property type="entry name" value="TIM_B"/>
    <property type="match status" value="1"/>
</dbReference>
<evidence type="ECO:0000256" key="4">
    <source>
        <dbReference type="ARBA" id="ARBA00022490"/>
    </source>
</evidence>
<comment type="pathway">
    <text evidence="1">Carbohydrate metabolism; erythritol degradation.</text>
</comment>
<evidence type="ECO:0000256" key="8">
    <source>
        <dbReference type="RuleBase" id="RU363013"/>
    </source>
</evidence>
<keyword evidence="3 7" id="KW-0312">Gluconeogenesis</keyword>
<comment type="subcellular location">
    <subcellularLocation>
        <location evidence="7 8">Cytoplasm</location>
    </subcellularLocation>
</comment>
<comment type="subunit">
    <text evidence="7 8">Homodimer.</text>
</comment>
<comment type="pathway">
    <text evidence="7 8">Carbohydrate biosynthesis; gluconeogenesis.</text>
</comment>
<name>A0ABU8X6V4_9BURK</name>
<dbReference type="PANTHER" id="PTHR21139">
    <property type="entry name" value="TRIOSEPHOSPHATE ISOMERASE"/>
    <property type="match status" value="1"/>
</dbReference>
<dbReference type="SUPFAM" id="SSF51351">
    <property type="entry name" value="Triosephosphate isomerase (TIM)"/>
    <property type="match status" value="1"/>
</dbReference>
<keyword evidence="6 7" id="KW-0413">Isomerase</keyword>